<dbReference type="AlphaFoldDB" id="A0A4U5UC78"/>
<organism evidence="2 3">
    <name type="scientific">Collichthys lucidus</name>
    <name type="common">Big head croaker</name>
    <name type="synonym">Sciaena lucida</name>
    <dbReference type="NCBI Taxonomy" id="240159"/>
    <lineage>
        <taxon>Eukaryota</taxon>
        <taxon>Metazoa</taxon>
        <taxon>Chordata</taxon>
        <taxon>Craniata</taxon>
        <taxon>Vertebrata</taxon>
        <taxon>Euteleostomi</taxon>
        <taxon>Actinopterygii</taxon>
        <taxon>Neopterygii</taxon>
        <taxon>Teleostei</taxon>
        <taxon>Neoteleostei</taxon>
        <taxon>Acanthomorphata</taxon>
        <taxon>Eupercaria</taxon>
        <taxon>Sciaenidae</taxon>
        <taxon>Collichthys</taxon>
    </lineage>
</organism>
<keyword evidence="3" id="KW-1185">Reference proteome</keyword>
<sequence>MKQKHPRTTEHMCKDWTVIDKAASSGIRTSSRGHTNKERSWGKDLYQHLLYYHALTDCDIAISLNENKTSDLLEEHESLYDFGLTTNHEPWNPPGGGKQKTFGATVIK</sequence>
<gene>
    <name evidence="2" type="ORF">D9C73_006042</name>
</gene>
<evidence type="ECO:0000313" key="2">
    <source>
        <dbReference type="EMBL" id="TKS71969.1"/>
    </source>
</evidence>
<protein>
    <submittedName>
        <fullName evidence="2">Uncharacterized protein</fullName>
    </submittedName>
</protein>
<proteinExistence type="predicted"/>
<accession>A0A4U5UC78</accession>
<name>A0A4U5UC78_COLLU</name>
<reference evidence="2 3" key="1">
    <citation type="submission" date="2019-01" db="EMBL/GenBank/DDBJ databases">
        <title>Genome Assembly of Collichthys lucidus.</title>
        <authorList>
            <person name="Cai M."/>
            <person name="Xiao S."/>
        </authorList>
    </citation>
    <scope>NUCLEOTIDE SEQUENCE [LARGE SCALE GENOMIC DNA]</scope>
    <source>
        <strain evidence="2">JT15FE1705JMU</strain>
        <tissue evidence="2">Muscle</tissue>
    </source>
</reference>
<dbReference type="EMBL" id="CM014083">
    <property type="protein sequence ID" value="TKS71969.1"/>
    <property type="molecule type" value="Genomic_DNA"/>
</dbReference>
<evidence type="ECO:0000313" key="3">
    <source>
        <dbReference type="Proteomes" id="UP000298787"/>
    </source>
</evidence>
<dbReference type="Proteomes" id="UP000298787">
    <property type="component" value="Chromosome 6"/>
</dbReference>
<evidence type="ECO:0000256" key="1">
    <source>
        <dbReference type="SAM" id="MobiDB-lite"/>
    </source>
</evidence>
<feature type="region of interest" description="Disordered" evidence="1">
    <location>
        <begin position="84"/>
        <end position="108"/>
    </location>
</feature>